<keyword evidence="2" id="KW-0472">Membrane</keyword>
<evidence type="ECO:0000313" key="4">
    <source>
        <dbReference type="EMBL" id="QEO09768.1"/>
    </source>
</evidence>
<organism evidence="4 5">
    <name type="scientific">Protaetiibacter larvae</name>
    <dbReference type="NCBI Taxonomy" id="2592654"/>
    <lineage>
        <taxon>Bacteria</taxon>
        <taxon>Bacillati</taxon>
        <taxon>Actinomycetota</taxon>
        <taxon>Actinomycetes</taxon>
        <taxon>Micrococcales</taxon>
        <taxon>Microbacteriaceae</taxon>
        <taxon>Protaetiibacter</taxon>
    </lineage>
</organism>
<name>A0A5C1Y8R8_9MICO</name>
<keyword evidence="2" id="KW-1133">Transmembrane helix</keyword>
<dbReference type="AlphaFoldDB" id="A0A5C1Y8R8"/>
<gene>
    <name evidence="4" type="ORF">FLP23_06975</name>
</gene>
<feature type="domain" description="NERD" evidence="3">
    <location>
        <begin position="82"/>
        <end position="193"/>
    </location>
</feature>
<feature type="transmembrane region" description="Helical" evidence="2">
    <location>
        <begin position="303"/>
        <end position="336"/>
    </location>
</feature>
<accession>A0A5C1Y8R8</accession>
<dbReference type="Pfam" id="PF08378">
    <property type="entry name" value="NERD"/>
    <property type="match status" value="1"/>
</dbReference>
<keyword evidence="2" id="KW-0812">Transmembrane</keyword>
<dbReference type="OrthoDB" id="5793358at2"/>
<dbReference type="PROSITE" id="PS50965">
    <property type="entry name" value="NERD"/>
    <property type="match status" value="1"/>
</dbReference>
<dbReference type="InterPro" id="IPR011528">
    <property type="entry name" value="NERD"/>
</dbReference>
<protein>
    <submittedName>
        <fullName evidence="4">NERD domain-containing protein</fullName>
    </submittedName>
</protein>
<keyword evidence="5" id="KW-1185">Reference proteome</keyword>
<dbReference type="KEGG" id="lyk:FLP23_06975"/>
<evidence type="ECO:0000313" key="5">
    <source>
        <dbReference type="Proteomes" id="UP000322159"/>
    </source>
</evidence>
<dbReference type="EMBL" id="CP043504">
    <property type="protein sequence ID" value="QEO09768.1"/>
    <property type="molecule type" value="Genomic_DNA"/>
</dbReference>
<reference evidence="4 5" key="1">
    <citation type="submission" date="2019-09" db="EMBL/GenBank/DDBJ databases">
        <title>Genome sequencing of strain KACC 19322.</title>
        <authorList>
            <person name="Heo J."/>
            <person name="Kim S.-J."/>
            <person name="Kim J.-S."/>
            <person name="Hong S.-B."/>
            <person name="Kwon S.-W."/>
        </authorList>
    </citation>
    <scope>NUCLEOTIDE SEQUENCE [LARGE SCALE GENOMIC DNA]</scope>
    <source>
        <strain evidence="4 5">KACC 19322</strain>
    </source>
</reference>
<evidence type="ECO:0000256" key="2">
    <source>
        <dbReference type="SAM" id="Phobius"/>
    </source>
</evidence>
<feature type="region of interest" description="Disordered" evidence="1">
    <location>
        <begin position="272"/>
        <end position="297"/>
    </location>
</feature>
<sequence length="338" mass="35692">MNGAQRGEPTGSHPNEGLSTHPTGNHAAYVREAGYVIRDLADHAPGHALIVKLLTEWDAGRIRLDEESGEVVIDDDSRGWYWGVLGERAVAGILSYLGPEYTVLHSVPLGAQGADVDHLVIGPSGVFTINTKYHPGASIWTAGHGLHVNGVGKRYLHSSAGEAGRVEAKLSAAAGFAVPVLSVIAFVDASTFRQTAPNEIDGVPIEVVPAEQLLTVICGERQLNDAQVTRIAEVARKSSTWQKTLRPSAPGAHLVREFDALNEALGPSLNPDYPVRAATPTARRSQRPRTPKPAIQPGASSRVAAVILSGCLGLLFLPIALTLLGWAASAVLGALLPR</sequence>
<evidence type="ECO:0000256" key="1">
    <source>
        <dbReference type="SAM" id="MobiDB-lite"/>
    </source>
</evidence>
<evidence type="ECO:0000259" key="3">
    <source>
        <dbReference type="PROSITE" id="PS50965"/>
    </source>
</evidence>
<dbReference type="Proteomes" id="UP000322159">
    <property type="component" value="Chromosome"/>
</dbReference>
<feature type="region of interest" description="Disordered" evidence="1">
    <location>
        <begin position="1"/>
        <end position="24"/>
    </location>
</feature>
<proteinExistence type="predicted"/>